<keyword evidence="1" id="KW-0862">Zinc</keyword>
<feature type="domain" description="Peptidase A2" evidence="4">
    <location>
        <begin position="266"/>
        <end position="300"/>
    </location>
</feature>
<evidence type="ECO:0000259" key="4">
    <source>
        <dbReference type="PROSITE" id="PS50175"/>
    </source>
</evidence>
<protein>
    <recommendedName>
        <fullName evidence="7">CCHC-type domain-containing protein</fullName>
    </recommendedName>
</protein>
<sequence>MANKKIAPQLTVNPAVIAQSRRWLTNSNEDINPEDGATSIIKRKLPTLREVSYTAWCEKFLKAVVISRTAALFDDLEESELAGQGIVALETWKAELARCAPDIIATDSSKLVEILESIDTTSKIAEKSSACNALTEIFARKITSMSELSSTLAYIRPRVPLIQVLQEDNTVTTLAMYFYSQLSPLDADLAQKLLTYTELSELLLKLAERAAVIGVMQVQKRCSHCGKNGHMGKECRKKKHEGKQEKVKQETKNTSSQNVANIRYTGEILIDSGAQVSTLPNKDQFSSYFPSVSYAQGVGGVNVKCLGRGTFEFPDDQGVLVEIENVVHIPGNETIVCHGELEEMGYKWKHLPDGSAILDNGRGSTLSTYTHSCTTRIENSSRWCKMSVLY</sequence>
<organism evidence="5 6">
    <name type="scientific">Ceratocystis fimbriata CBS 114723</name>
    <dbReference type="NCBI Taxonomy" id="1035309"/>
    <lineage>
        <taxon>Eukaryota</taxon>
        <taxon>Fungi</taxon>
        <taxon>Dikarya</taxon>
        <taxon>Ascomycota</taxon>
        <taxon>Pezizomycotina</taxon>
        <taxon>Sordariomycetes</taxon>
        <taxon>Hypocreomycetidae</taxon>
        <taxon>Microascales</taxon>
        <taxon>Ceratocystidaceae</taxon>
        <taxon>Ceratocystis</taxon>
    </lineage>
</organism>
<reference evidence="5 6" key="1">
    <citation type="journal article" date="2013" name="Fungal Biol.">
        <title>Analysis of microsatellite markers in the genome of the plant pathogen Ceratocystis fimbriata.</title>
        <authorList>
            <person name="Simpson M.C."/>
            <person name="Wilken P.M."/>
            <person name="Coetzee M.P."/>
            <person name="Wingfield M.J."/>
            <person name="Wingfield B.D."/>
        </authorList>
    </citation>
    <scope>NUCLEOTIDE SEQUENCE [LARGE SCALE GENOMIC DNA]</scope>
    <source>
        <strain evidence="5 6">CBS 114723</strain>
    </source>
</reference>
<gene>
    <name evidence="5" type="ORF">CFIMG_007678RA00001</name>
</gene>
<dbReference type="InterPro" id="IPR001878">
    <property type="entry name" value="Znf_CCHC"/>
</dbReference>
<dbReference type="AlphaFoldDB" id="A0A2C5XAZ6"/>
<proteinExistence type="predicted"/>
<dbReference type="PROSITE" id="PS00141">
    <property type="entry name" value="ASP_PROTEASE"/>
    <property type="match status" value="1"/>
</dbReference>
<keyword evidence="1" id="KW-0479">Metal-binding</keyword>
<evidence type="ECO:0000259" key="3">
    <source>
        <dbReference type="PROSITE" id="PS50158"/>
    </source>
</evidence>
<dbReference type="GO" id="GO:0004190">
    <property type="term" value="F:aspartic-type endopeptidase activity"/>
    <property type="evidence" value="ECO:0007669"/>
    <property type="project" value="InterPro"/>
</dbReference>
<comment type="caution">
    <text evidence="5">The sequence shown here is derived from an EMBL/GenBank/DDBJ whole genome shotgun (WGS) entry which is preliminary data.</text>
</comment>
<accession>A0A2C5XAZ6</accession>
<dbReference type="PROSITE" id="PS50175">
    <property type="entry name" value="ASP_PROT_RETROV"/>
    <property type="match status" value="1"/>
</dbReference>
<feature type="domain" description="CCHC-type" evidence="3">
    <location>
        <begin position="221"/>
        <end position="237"/>
    </location>
</feature>
<feature type="region of interest" description="Disordered" evidence="2">
    <location>
        <begin position="229"/>
        <end position="255"/>
    </location>
</feature>
<keyword evidence="6" id="KW-1185">Reference proteome</keyword>
<name>A0A2C5XAZ6_9PEZI</name>
<evidence type="ECO:0000256" key="2">
    <source>
        <dbReference type="SAM" id="MobiDB-lite"/>
    </source>
</evidence>
<evidence type="ECO:0008006" key="7">
    <source>
        <dbReference type="Google" id="ProtNLM"/>
    </source>
</evidence>
<dbReference type="Proteomes" id="UP000222788">
    <property type="component" value="Unassembled WGS sequence"/>
</dbReference>
<dbReference type="EMBL" id="APWK03000018">
    <property type="protein sequence ID" value="PHH54815.1"/>
    <property type="molecule type" value="Genomic_DNA"/>
</dbReference>
<dbReference type="PROSITE" id="PS50158">
    <property type="entry name" value="ZF_CCHC"/>
    <property type="match status" value="1"/>
</dbReference>
<feature type="compositionally biased region" description="Basic and acidic residues" evidence="2">
    <location>
        <begin position="242"/>
        <end position="251"/>
    </location>
</feature>
<reference evidence="5 6" key="2">
    <citation type="journal article" date="2013" name="IMA Fungus">
        <title>IMA Genome-F 1: Ceratocystis fimbriata: Draft nuclear genome sequence for the plant pathogen, Ceratocystis fimbriata.</title>
        <authorList>
            <person name="Wilken P.M."/>
            <person name="Steenkamp E.T."/>
            <person name="Wingfield M.J."/>
            <person name="de Beer Z.W."/>
            <person name="Wingfield B.D."/>
        </authorList>
    </citation>
    <scope>NUCLEOTIDE SEQUENCE [LARGE SCALE GENOMIC DNA]</scope>
    <source>
        <strain evidence="5 6">CBS 114723</strain>
    </source>
</reference>
<dbReference type="GO" id="GO:0003676">
    <property type="term" value="F:nucleic acid binding"/>
    <property type="evidence" value="ECO:0007669"/>
    <property type="project" value="InterPro"/>
</dbReference>
<evidence type="ECO:0000313" key="5">
    <source>
        <dbReference type="EMBL" id="PHH54815.1"/>
    </source>
</evidence>
<evidence type="ECO:0000256" key="1">
    <source>
        <dbReference type="PROSITE-ProRule" id="PRU00047"/>
    </source>
</evidence>
<dbReference type="GO" id="GO:0008270">
    <property type="term" value="F:zinc ion binding"/>
    <property type="evidence" value="ECO:0007669"/>
    <property type="project" value="UniProtKB-KW"/>
</dbReference>
<dbReference type="GO" id="GO:0006508">
    <property type="term" value="P:proteolysis"/>
    <property type="evidence" value="ECO:0007669"/>
    <property type="project" value="InterPro"/>
</dbReference>
<dbReference type="OrthoDB" id="418757at2759"/>
<keyword evidence="1" id="KW-0863">Zinc-finger</keyword>
<dbReference type="InterPro" id="IPR001969">
    <property type="entry name" value="Aspartic_peptidase_AS"/>
</dbReference>
<dbReference type="InterPro" id="IPR001995">
    <property type="entry name" value="Peptidase_A2_cat"/>
</dbReference>
<evidence type="ECO:0000313" key="6">
    <source>
        <dbReference type="Proteomes" id="UP000222788"/>
    </source>
</evidence>